<dbReference type="GO" id="GO:0003676">
    <property type="term" value="F:nucleic acid binding"/>
    <property type="evidence" value="ECO:0007669"/>
    <property type="project" value="InterPro"/>
</dbReference>
<organism evidence="1 2">
    <name type="scientific">Paramuricea clavata</name>
    <name type="common">Red gorgonian</name>
    <name type="synonym">Violescent sea-whip</name>
    <dbReference type="NCBI Taxonomy" id="317549"/>
    <lineage>
        <taxon>Eukaryota</taxon>
        <taxon>Metazoa</taxon>
        <taxon>Cnidaria</taxon>
        <taxon>Anthozoa</taxon>
        <taxon>Octocorallia</taxon>
        <taxon>Malacalcyonacea</taxon>
        <taxon>Plexauridae</taxon>
        <taxon>Paramuricea</taxon>
    </lineage>
</organism>
<dbReference type="PROSITE" id="PS50158">
    <property type="entry name" value="ZF_CCHC"/>
    <property type="match status" value="1"/>
</dbReference>
<comment type="caution">
    <text evidence="1">The sequence shown here is derived from an EMBL/GenBank/DDBJ whole genome shotgun (WGS) entry which is preliminary data.</text>
</comment>
<name>A0A7D9I2T3_PARCT</name>
<reference evidence="1" key="1">
    <citation type="submission" date="2020-04" db="EMBL/GenBank/DDBJ databases">
        <authorList>
            <person name="Alioto T."/>
            <person name="Alioto T."/>
            <person name="Gomez Garrido J."/>
        </authorList>
    </citation>
    <scope>NUCLEOTIDE SEQUENCE</scope>
    <source>
        <strain evidence="1">A484AB</strain>
    </source>
</reference>
<sequence>MATDLGKAKGRLAGLSAYLKILLQELDQYVSSEDCEQAKLLGLRNTVSSILEQLAVVHNEIINMLDPKEIEAAVVEHMKELEPSYHVLAKVDLRLAAFNQSTKPINTLGASYGLTLNSENYQEAIEILKGRFGNEQILISAHMESLLRISKIASRDNIKELRMLYNHVESCVRNLKSLKLDTSGYGSLLIPILKDRLPDEITMIISRKFGEEIWTLDKVMEYFNSELRAQENCSASTSNRSIQKESQRKGGYYTTSGLFGQTNKVACVYCGKEGHSSSKCSSVSNCQSRKAILRRDKAVLYMLRYWTYCQKFGSQRSYISDKVRSTLKLKAIRVEKVVIKTFGQAESSESADTSAPVKCASITRICRLEFADFEHKQHQNLLVGILIGIDFYHVFITGKVIRSKLGPVACKTRVGWVLSGRIGSSASDMHCFEMHLLRALVEQSESDISLRQELDKFWNVESIGTKTDSVVDQFENDIIHDGTRYITKLPFKPDHEVLPDNFKVCEGRLKSLKNKLVASNILHEYNQIFLEYEENGPNLIAKTFDILLRFRLNKIGVLADIKQAFLNVGIDAQHRDYLRFLWYDLQAEDEQVDDLVSGCNKLEEGKALYDRSKAILSEAGFNLHKWVTNDKELAGYIASRENGDYNLLGVGSYRVKASCGNENSLVGRVDVEVPTEVVNFSNTTEKVTPNNSRCSISAVIDCTRYSSLKKMLLTTGYVMRFVNNLKKRVRKVDGDIVNDSVLTVDEYNKALEMWIKEE</sequence>
<dbReference type="SUPFAM" id="SSF57756">
    <property type="entry name" value="Retrovirus zinc finger-like domains"/>
    <property type="match status" value="1"/>
</dbReference>
<dbReference type="Proteomes" id="UP001152795">
    <property type="component" value="Unassembled WGS sequence"/>
</dbReference>
<keyword evidence="1" id="KW-0436">Ligase</keyword>
<dbReference type="GO" id="GO:0016874">
    <property type="term" value="F:ligase activity"/>
    <property type="evidence" value="ECO:0007669"/>
    <property type="project" value="UniProtKB-KW"/>
</dbReference>
<evidence type="ECO:0000313" key="1">
    <source>
        <dbReference type="EMBL" id="CAB3995243.1"/>
    </source>
</evidence>
<accession>A0A7D9I2T3</accession>
<dbReference type="GO" id="GO:0008270">
    <property type="term" value="F:zinc ion binding"/>
    <property type="evidence" value="ECO:0007669"/>
    <property type="project" value="InterPro"/>
</dbReference>
<dbReference type="InterPro" id="IPR001878">
    <property type="entry name" value="Znf_CCHC"/>
</dbReference>
<dbReference type="Pfam" id="PF03564">
    <property type="entry name" value="DUF1759"/>
    <property type="match status" value="1"/>
</dbReference>
<dbReference type="EMBL" id="CACRXK020002627">
    <property type="protein sequence ID" value="CAB3995243.1"/>
    <property type="molecule type" value="Genomic_DNA"/>
</dbReference>
<proteinExistence type="predicted"/>
<dbReference type="InterPro" id="IPR005312">
    <property type="entry name" value="DUF1759"/>
</dbReference>
<gene>
    <name evidence="1" type="ORF">PACLA_8A012763</name>
</gene>
<protein>
    <submittedName>
        <fullName evidence="1">G2 M phase-specific E3 ubiquitin- ligase</fullName>
    </submittedName>
</protein>
<dbReference type="PANTHER" id="PTHR47331:SF1">
    <property type="entry name" value="GAG-LIKE PROTEIN"/>
    <property type="match status" value="1"/>
</dbReference>
<dbReference type="OrthoDB" id="8033604at2759"/>
<dbReference type="InterPro" id="IPR036875">
    <property type="entry name" value="Znf_CCHC_sf"/>
</dbReference>
<keyword evidence="2" id="KW-1185">Reference proteome</keyword>
<dbReference type="PANTHER" id="PTHR47331">
    <property type="entry name" value="PHD-TYPE DOMAIN-CONTAINING PROTEIN"/>
    <property type="match status" value="1"/>
</dbReference>
<dbReference type="AlphaFoldDB" id="A0A7D9I2T3"/>
<evidence type="ECO:0000313" key="2">
    <source>
        <dbReference type="Proteomes" id="UP001152795"/>
    </source>
</evidence>